<reference evidence="2 3" key="1">
    <citation type="submission" date="2014-07" db="EMBL/GenBank/DDBJ databases">
        <title>Genome of Chryseobacterium luteum DSM 18605.</title>
        <authorList>
            <person name="Stropko S.J."/>
            <person name="Pipes S.E."/>
            <person name="Newman J.D."/>
        </authorList>
    </citation>
    <scope>NUCLEOTIDE SEQUENCE [LARGE SCALE GENOMIC DNA]</scope>
    <source>
        <strain evidence="2 3">DSM 18605</strain>
    </source>
</reference>
<keyword evidence="3" id="KW-1185">Reference proteome</keyword>
<dbReference type="AlphaFoldDB" id="A0A085YXN5"/>
<accession>A0A085YXN5</accession>
<dbReference type="GO" id="GO:0008745">
    <property type="term" value="F:N-acetylmuramoyl-L-alanine amidase activity"/>
    <property type="evidence" value="ECO:0007669"/>
    <property type="project" value="InterPro"/>
</dbReference>
<evidence type="ECO:0000313" key="2">
    <source>
        <dbReference type="EMBL" id="KFE96948.1"/>
    </source>
</evidence>
<dbReference type="STRING" id="421531.IX38_22355"/>
<dbReference type="CDD" id="cd06583">
    <property type="entry name" value="PGRP"/>
    <property type="match status" value="1"/>
</dbReference>
<dbReference type="InterPro" id="IPR002502">
    <property type="entry name" value="Amidase_domain"/>
</dbReference>
<dbReference type="CDD" id="cd00442">
    <property type="entry name" value="Lyz-like"/>
    <property type="match status" value="1"/>
</dbReference>
<gene>
    <name evidence="2" type="ORF">IX38_22355</name>
</gene>
<sequence length="560" mass="63389">FVDMVGKPYKSMKFGTHVKAKIISKNMAGKTVRLKIWEDDISNVLLFEKDYILGGDESFFTLFLTAQMRKDGDDWKEGNEQEYFLEIEYAGQSVDSEVINVNDSAPKIKVAEPAVSMTGVGKIPAQKQNGTCVCQQYDLIWGGHPNVNCAFRMKVVEICADLWGEKNKIKMANNLMAVFKWESGSTFKPDAPNQANSGGTGLIQFMPDTAKSLLGKEVTIEIVKNYYGKKYNKKTKQREDWYLKRVKEFADMTAIDQLDYVKKHFEPLRDKDVEFVDFYLQVLFPASSQLPEHVVFADKLSKLDRDMESDKLKQKRVNAYEKNKGLGINGDGKVTKSEIKTKVQVYVTEGLANKEKDFECGNKEKSKEKQETKTDCKTNCICQLDILEIKDGFIDNSQIIKNRVSVLERSKFIDSKKLSGIILHRTVTKTTQSTINAFSNKRDGVYYGTHFIVGKDGVITQTAHLDFKTNHAKGWNSKSIGIEVVGMPIDKNGSPTVKDKEIVGWENLTELQAKSVACLSKALLKYYSLEFEDLHCHEHVASKTKGEGEYVLKAITPYFK</sequence>
<dbReference type="GO" id="GO:0009253">
    <property type="term" value="P:peptidoglycan catabolic process"/>
    <property type="evidence" value="ECO:0007669"/>
    <property type="project" value="InterPro"/>
</dbReference>
<organism evidence="2 3">
    <name type="scientific">Chryseobacterium luteum</name>
    <dbReference type="NCBI Taxonomy" id="421531"/>
    <lineage>
        <taxon>Bacteria</taxon>
        <taxon>Pseudomonadati</taxon>
        <taxon>Bacteroidota</taxon>
        <taxon>Flavobacteriia</taxon>
        <taxon>Flavobacteriales</taxon>
        <taxon>Weeksellaceae</taxon>
        <taxon>Chryseobacterium group</taxon>
        <taxon>Chryseobacterium</taxon>
    </lineage>
</organism>
<proteinExistence type="predicted"/>
<dbReference type="SMART" id="SM00644">
    <property type="entry name" value="Ami_2"/>
    <property type="match status" value="1"/>
</dbReference>
<dbReference type="InterPro" id="IPR036505">
    <property type="entry name" value="Amidase/PGRP_sf"/>
</dbReference>
<dbReference type="Gene3D" id="3.40.80.10">
    <property type="entry name" value="Peptidoglycan recognition protein-like"/>
    <property type="match status" value="1"/>
</dbReference>
<evidence type="ECO:0000259" key="1">
    <source>
        <dbReference type="SMART" id="SM00644"/>
    </source>
</evidence>
<comment type="caution">
    <text evidence="2">The sequence shown here is derived from an EMBL/GenBank/DDBJ whole genome shotgun (WGS) entry which is preliminary data.</text>
</comment>
<dbReference type="SUPFAM" id="SSF55846">
    <property type="entry name" value="N-acetylmuramoyl-L-alanine amidase-like"/>
    <property type="match status" value="1"/>
</dbReference>
<dbReference type="eggNOG" id="COG0741">
    <property type="taxonomic scope" value="Bacteria"/>
</dbReference>
<dbReference type="Proteomes" id="UP000028703">
    <property type="component" value="Unassembled WGS sequence"/>
</dbReference>
<evidence type="ECO:0000313" key="3">
    <source>
        <dbReference type="Proteomes" id="UP000028703"/>
    </source>
</evidence>
<dbReference type="RefSeq" id="WP_034708036.1">
    <property type="nucleotide sequence ID" value="NZ_JPRO01000037.1"/>
</dbReference>
<protein>
    <recommendedName>
        <fullName evidence="1">N-acetylmuramoyl-L-alanine amidase domain-containing protein</fullName>
    </recommendedName>
</protein>
<feature type="non-terminal residue" evidence="2">
    <location>
        <position position="1"/>
    </location>
</feature>
<name>A0A085YXN5_9FLAO</name>
<dbReference type="Pfam" id="PF01510">
    <property type="entry name" value="Amidase_2"/>
    <property type="match status" value="1"/>
</dbReference>
<feature type="domain" description="N-acetylmuramoyl-L-alanine amidase" evidence="1">
    <location>
        <begin position="410"/>
        <end position="548"/>
    </location>
</feature>
<dbReference type="EMBL" id="JPRO01000037">
    <property type="protein sequence ID" value="KFE96948.1"/>
    <property type="molecule type" value="Genomic_DNA"/>
</dbReference>